<evidence type="ECO:0000313" key="2">
    <source>
        <dbReference type="EMBL" id="CAA2625953.1"/>
    </source>
</evidence>
<protein>
    <submittedName>
        <fullName evidence="2">Uncharacterized protein</fullName>
    </submittedName>
</protein>
<sequence length="121" mass="14349">MSWMLARLLSLFMEFRRMKYFWAWLATCVGVLEMTKFLDMLLQSPLPNLSRPSKNSLRGEIHRHRQSEISPPPMHNYRTEQKYPPLSEFYRSLKVGAVYINLQPNLQKAREINAMSMSQNK</sequence>
<name>A0A7I8J6B4_SPIIN</name>
<dbReference type="Proteomes" id="UP001189122">
    <property type="component" value="Unassembled WGS sequence"/>
</dbReference>
<proteinExistence type="predicted"/>
<feature type="region of interest" description="Disordered" evidence="1">
    <location>
        <begin position="52"/>
        <end position="77"/>
    </location>
</feature>
<evidence type="ECO:0000256" key="1">
    <source>
        <dbReference type="SAM" id="MobiDB-lite"/>
    </source>
</evidence>
<organism evidence="2">
    <name type="scientific">Spirodela intermedia</name>
    <name type="common">Intermediate duckweed</name>
    <dbReference type="NCBI Taxonomy" id="51605"/>
    <lineage>
        <taxon>Eukaryota</taxon>
        <taxon>Viridiplantae</taxon>
        <taxon>Streptophyta</taxon>
        <taxon>Embryophyta</taxon>
        <taxon>Tracheophyta</taxon>
        <taxon>Spermatophyta</taxon>
        <taxon>Magnoliopsida</taxon>
        <taxon>Liliopsida</taxon>
        <taxon>Araceae</taxon>
        <taxon>Lemnoideae</taxon>
        <taxon>Spirodela</taxon>
    </lineage>
</organism>
<keyword evidence="3" id="KW-1185">Reference proteome</keyword>
<gene>
    <name evidence="2" type="ORF">SI7747_09011674</name>
</gene>
<dbReference type="EMBL" id="CACRZD030000009">
    <property type="protein sequence ID" value="CAA6665285.1"/>
    <property type="molecule type" value="Genomic_DNA"/>
</dbReference>
<accession>A0A7I8J6B4</accession>
<dbReference type="EMBL" id="LR743596">
    <property type="protein sequence ID" value="CAA2625953.1"/>
    <property type="molecule type" value="Genomic_DNA"/>
</dbReference>
<reference evidence="2 3" key="1">
    <citation type="submission" date="2019-12" db="EMBL/GenBank/DDBJ databases">
        <authorList>
            <person name="Scholz U."/>
            <person name="Mascher M."/>
            <person name="Fiebig A."/>
        </authorList>
    </citation>
    <scope>NUCLEOTIDE SEQUENCE</scope>
</reference>
<dbReference type="AlphaFoldDB" id="A0A7I8J6B4"/>
<evidence type="ECO:0000313" key="3">
    <source>
        <dbReference type="Proteomes" id="UP001189122"/>
    </source>
</evidence>